<dbReference type="Proteomes" id="UP000184301">
    <property type="component" value="Unassembled WGS sequence"/>
</dbReference>
<evidence type="ECO:0000259" key="4">
    <source>
        <dbReference type="Pfam" id="PF04536"/>
    </source>
</evidence>
<keyword evidence="2" id="KW-0812">Transmembrane</keyword>
<evidence type="ECO:0000313" key="5">
    <source>
        <dbReference type="EMBL" id="SHJ55967.1"/>
    </source>
</evidence>
<gene>
    <name evidence="5" type="ORF">SAMN02745243_00868</name>
</gene>
<organism evidence="5 6">
    <name type="scientific">Hespellia stercorisuis DSM 15480</name>
    <dbReference type="NCBI Taxonomy" id="1121950"/>
    <lineage>
        <taxon>Bacteria</taxon>
        <taxon>Bacillati</taxon>
        <taxon>Bacillota</taxon>
        <taxon>Clostridia</taxon>
        <taxon>Lachnospirales</taxon>
        <taxon>Lachnospiraceae</taxon>
        <taxon>Hespellia</taxon>
    </lineage>
</organism>
<protein>
    <recommendedName>
        <fullName evidence="4">TPM domain-containing protein</fullName>
    </recommendedName>
</protein>
<dbReference type="AlphaFoldDB" id="A0A1M6KAN8"/>
<feature type="transmembrane region" description="Helical" evidence="2">
    <location>
        <begin position="179"/>
        <end position="201"/>
    </location>
</feature>
<keyword evidence="2" id="KW-0472">Membrane</keyword>
<feature type="region of interest" description="Disordered" evidence="1">
    <location>
        <begin position="241"/>
        <end position="267"/>
    </location>
</feature>
<dbReference type="InterPro" id="IPR007621">
    <property type="entry name" value="TPM_dom"/>
</dbReference>
<dbReference type="PANTHER" id="PTHR30373:SF2">
    <property type="entry name" value="UPF0603 PROTEIN YGCG"/>
    <property type="match status" value="1"/>
</dbReference>
<dbReference type="OrthoDB" id="9806054at2"/>
<keyword evidence="3" id="KW-0732">Signal</keyword>
<sequence>MKRKIRVLVLILAMALGMMMVWNVSAASEEYYQVFDDADLLSDSEEESLNAGINNIISSYDFDVVIVTTNSLDGKSVSEYADDYYDENGFGVGDEGTGLLFLISMEDRDYYVSTHGEAIDAFTDYGIERMKEEVASSLSDGDYAGGCEKFLNVTEDYITAYNEGTPYDSDHPYQESKNYFLRELIALVAAVAVGLVSVLMMKSKMNNAKPQEYAGNYVKKDSFKLTKEKDLFMYSRVTKVKKEKEEKGSSTHTSSSGETHGGGGGKF</sequence>
<dbReference type="EMBL" id="FQZY01000011">
    <property type="protein sequence ID" value="SHJ55967.1"/>
    <property type="molecule type" value="Genomic_DNA"/>
</dbReference>
<proteinExistence type="predicted"/>
<reference evidence="5 6" key="1">
    <citation type="submission" date="2016-11" db="EMBL/GenBank/DDBJ databases">
        <authorList>
            <person name="Jaros S."/>
            <person name="Januszkiewicz K."/>
            <person name="Wedrychowicz H."/>
        </authorList>
    </citation>
    <scope>NUCLEOTIDE SEQUENCE [LARGE SCALE GENOMIC DNA]</scope>
    <source>
        <strain evidence="5 6">DSM 15480</strain>
    </source>
</reference>
<dbReference type="Gene3D" id="3.10.310.50">
    <property type="match status" value="1"/>
</dbReference>
<dbReference type="STRING" id="1121950.SAMN02745243_00868"/>
<accession>A0A1M6KAN8</accession>
<evidence type="ECO:0000256" key="2">
    <source>
        <dbReference type="SAM" id="Phobius"/>
    </source>
</evidence>
<keyword evidence="6" id="KW-1185">Reference proteome</keyword>
<feature type="signal peptide" evidence="3">
    <location>
        <begin position="1"/>
        <end position="26"/>
    </location>
</feature>
<dbReference type="RefSeq" id="WP_073105768.1">
    <property type="nucleotide sequence ID" value="NZ_FQZY01000011.1"/>
</dbReference>
<feature type="chain" id="PRO_5012206633" description="TPM domain-containing protein" evidence="3">
    <location>
        <begin position="27"/>
        <end position="267"/>
    </location>
</feature>
<name>A0A1M6KAN8_9FIRM</name>
<keyword evidence="2" id="KW-1133">Transmembrane helix</keyword>
<dbReference type="Pfam" id="PF04536">
    <property type="entry name" value="TPM_phosphatase"/>
    <property type="match status" value="1"/>
</dbReference>
<feature type="domain" description="TPM" evidence="4">
    <location>
        <begin position="34"/>
        <end position="153"/>
    </location>
</feature>
<evidence type="ECO:0000256" key="3">
    <source>
        <dbReference type="SAM" id="SignalP"/>
    </source>
</evidence>
<evidence type="ECO:0000256" key="1">
    <source>
        <dbReference type="SAM" id="MobiDB-lite"/>
    </source>
</evidence>
<evidence type="ECO:0000313" key="6">
    <source>
        <dbReference type="Proteomes" id="UP000184301"/>
    </source>
</evidence>
<dbReference type="PANTHER" id="PTHR30373">
    <property type="entry name" value="UPF0603 PROTEIN YGCG"/>
    <property type="match status" value="1"/>
</dbReference>